<dbReference type="EMBL" id="SIRE01000031">
    <property type="protein sequence ID" value="TBL70578.1"/>
    <property type="molecule type" value="Genomic_DNA"/>
</dbReference>
<dbReference type="EC" id="2.7.13.3" evidence="3"/>
<dbReference type="SMART" id="SM00086">
    <property type="entry name" value="PAC"/>
    <property type="match status" value="1"/>
</dbReference>
<dbReference type="AlphaFoldDB" id="A0A4Q9DG88"/>
<dbReference type="InterPro" id="IPR035965">
    <property type="entry name" value="PAS-like_dom_sf"/>
</dbReference>
<dbReference type="Gene3D" id="6.10.340.10">
    <property type="match status" value="1"/>
</dbReference>
<evidence type="ECO:0000256" key="3">
    <source>
        <dbReference type="ARBA" id="ARBA00012438"/>
    </source>
</evidence>
<evidence type="ECO:0000313" key="18">
    <source>
        <dbReference type="Proteomes" id="UP000293142"/>
    </source>
</evidence>
<dbReference type="PROSITE" id="PS50885">
    <property type="entry name" value="HAMP"/>
    <property type="match status" value="1"/>
</dbReference>
<evidence type="ECO:0000256" key="2">
    <source>
        <dbReference type="ARBA" id="ARBA00004651"/>
    </source>
</evidence>
<keyword evidence="4" id="KW-1003">Cell membrane</keyword>
<comment type="subcellular location">
    <subcellularLocation>
        <location evidence="2">Cell membrane</location>
        <topology evidence="2">Multi-pass membrane protein</topology>
    </subcellularLocation>
</comment>
<keyword evidence="5" id="KW-0597">Phosphoprotein</keyword>
<feature type="domain" description="PAC" evidence="15">
    <location>
        <begin position="442"/>
        <end position="496"/>
    </location>
</feature>
<evidence type="ECO:0000256" key="9">
    <source>
        <dbReference type="ARBA" id="ARBA00022840"/>
    </source>
</evidence>
<dbReference type="GO" id="GO:0005524">
    <property type="term" value="F:ATP binding"/>
    <property type="evidence" value="ECO:0007669"/>
    <property type="project" value="UniProtKB-KW"/>
</dbReference>
<dbReference type="SUPFAM" id="SSF55785">
    <property type="entry name" value="PYP-like sensor domain (PAS domain)"/>
    <property type="match status" value="1"/>
</dbReference>
<keyword evidence="11 12" id="KW-0472">Membrane</keyword>
<dbReference type="Gene3D" id="1.10.287.130">
    <property type="match status" value="1"/>
</dbReference>
<evidence type="ECO:0000313" key="17">
    <source>
        <dbReference type="EMBL" id="TBL70578.1"/>
    </source>
</evidence>
<dbReference type="Gene3D" id="3.30.450.20">
    <property type="entry name" value="PAS domain"/>
    <property type="match status" value="1"/>
</dbReference>
<sequence>MAFIAEQVSKTVEISQQDRSYMEDTIGERLRTAAIAAQMQLDPDIEKVTNQQLIELSAKLGVDHITLWKKLDDDIVALKSSDPNEINLSSRTWDYWYTAQQQLFKNHDVTIPQGQKLPHFWSGPINFASSDPKRINKWGYYYDGTTNYLVNPFIHAEVFLDFEKSTGTEAIVQKILQNNPNILEITGMSPDFFGKEPLIKVKKGIPVYNLDIRGVIFGQYTYRDETYDAIAIQSAIKTGEITNRELRLNGNNILKSFIPIFSEHPYVIGITFDNTAMNSSLSHQLFIHCMISLILLIVTMIASYFLSGIIVRPVHEILMTVNQVASGNFSSLIHVSRKDELGVLSSRVNTMTTNLSSHTARLKETAEELRKTKEYLESFVNHTSDAIHVSDLLGNVIQVNIAFEAMYGWAEDEVLGRPLTNIPDNVKEEYALKIKSMLRGESVADYETVRYARDGKLIDVSITISPIRDQSGNIVAVASITRNITARKQTEDVLRQSEKLSIVGQLAAGVAHEIRNPLTTLIGFVQLQKMRGPLSESHLDVMLSELDRINFIVSEFLVLAKPQARNFQPENVGSILFDIVMFMESQMILNNVEIDMRLPQETPLVLCEINQLKQVFINVIKNAMESMPGGGSIIIELTHPHPESVMVRITDHGCGIPEETLNRVGEPFFTSKENGTGLGLMVTQRIIHNHKGSLSIHSKPGQGTTVEIVLPV</sequence>
<keyword evidence="10" id="KW-0902">Two-component regulatory system</keyword>
<keyword evidence="8" id="KW-0418">Kinase</keyword>
<dbReference type="PANTHER" id="PTHR43065">
    <property type="entry name" value="SENSOR HISTIDINE KINASE"/>
    <property type="match status" value="1"/>
</dbReference>
<evidence type="ECO:0000259" key="13">
    <source>
        <dbReference type="PROSITE" id="PS50109"/>
    </source>
</evidence>
<keyword evidence="12" id="KW-0812">Transmembrane</keyword>
<dbReference type="PROSITE" id="PS50113">
    <property type="entry name" value="PAC"/>
    <property type="match status" value="1"/>
</dbReference>
<keyword evidence="12" id="KW-1133">Transmembrane helix</keyword>
<dbReference type="SMART" id="SM00388">
    <property type="entry name" value="HisKA"/>
    <property type="match status" value="1"/>
</dbReference>
<reference evidence="17 18" key="1">
    <citation type="submission" date="2019-02" db="EMBL/GenBank/DDBJ databases">
        <title>Paenibacillus sp. nov., isolated from surface-sterilized tissue of Thalictrum simplex L.</title>
        <authorList>
            <person name="Tuo L."/>
        </authorList>
    </citation>
    <scope>NUCLEOTIDE SEQUENCE [LARGE SCALE GENOMIC DNA]</scope>
    <source>
        <strain evidence="17 18">N2SHLJ1</strain>
    </source>
</reference>
<dbReference type="InterPro" id="IPR001610">
    <property type="entry name" value="PAC"/>
</dbReference>
<dbReference type="InterPro" id="IPR036097">
    <property type="entry name" value="HisK_dim/P_sf"/>
</dbReference>
<dbReference type="SMART" id="SM00091">
    <property type="entry name" value="PAS"/>
    <property type="match status" value="1"/>
</dbReference>
<gene>
    <name evidence="17" type="ORF">EYB31_33025</name>
</gene>
<dbReference type="OrthoDB" id="9815750at2"/>
<evidence type="ECO:0000256" key="12">
    <source>
        <dbReference type="SAM" id="Phobius"/>
    </source>
</evidence>
<dbReference type="Pfam" id="PF13426">
    <property type="entry name" value="PAS_9"/>
    <property type="match status" value="1"/>
</dbReference>
<keyword evidence="7" id="KW-0547">Nucleotide-binding</keyword>
<dbReference type="PROSITE" id="PS50109">
    <property type="entry name" value="HIS_KIN"/>
    <property type="match status" value="1"/>
</dbReference>
<dbReference type="InterPro" id="IPR005467">
    <property type="entry name" value="His_kinase_dom"/>
</dbReference>
<keyword evidence="18" id="KW-1185">Reference proteome</keyword>
<dbReference type="CDD" id="cd00130">
    <property type="entry name" value="PAS"/>
    <property type="match status" value="1"/>
</dbReference>
<evidence type="ECO:0000256" key="6">
    <source>
        <dbReference type="ARBA" id="ARBA00022679"/>
    </source>
</evidence>
<comment type="catalytic activity">
    <reaction evidence="1">
        <text>ATP + protein L-histidine = ADP + protein N-phospho-L-histidine.</text>
        <dbReference type="EC" id="2.7.13.3"/>
    </reaction>
</comment>
<dbReference type="Gene3D" id="3.30.565.10">
    <property type="entry name" value="Histidine kinase-like ATPase, C-terminal domain"/>
    <property type="match status" value="1"/>
</dbReference>
<keyword evidence="9" id="KW-0067">ATP-binding</keyword>
<dbReference type="Pfam" id="PF02518">
    <property type="entry name" value="HATPase_c"/>
    <property type="match status" value="1"/>
</dbReference>
<feature type="domain" description="PAS" evidence="14">
    <location>
        <begin position="372"/>
        <end position="439"/>
    </location>
</feature>
<dbReference type="InterPro" id="IPR036890">
    <property type="entry name" value="HATPase_C_sf"/>
</dbReference>
<dbReference type="Pfam" id="PF00512">
    <property type="entry name" value="HisKA"/>
    <property type="match status" value="1"/>
</dbReference>
<keyword evidence="6" id="KW-0808">Transferase</keyword>
<dbReference type="GO" id="GO:0005886">
    <property type="term" value="C:plasma membrane"/>
    <property type="evidence" value="ECO:0007669"/>
    <property type="project" value="UniProtKB-SubCell"/>
</dbReference>
<name>A0A4Q9DG88_9BACL</name>
<proteinExistence type="predicted"/>
<dbReference type="SUPFAM" id="SSF55874">
    <property type="entry name" value="ATPase domain of HSP90 chaperone/DNA topoisomerase II/histidine kinase"/>
    <property type="match status" value="1"/>
</dbReference>
<evidence type="ECO:0000256" key="5">
    <source>
        <dbReference type="ARBA" id="ARBA00022553"/>
    </source>
</evidence>
<dbReference type="SUPFAM" id="SSF158472">
    <property type="entry name" value="HAMP domain-like"/>
    <property type="match status" value="1"/>
</dbReference>
<dbReference type="NCBIfam" id="TIGR00229">
    <property type="entry name" value="sensory_box"/>
    <property type="match status" value="1"/>
</dbReference>
<dbReference type="PANTHER" id="PTHR43065:SF34">
    <property type="entry name" value="SPORULATION KINASE A"/>
    <property type="match status" value="1"/>
</dbReference>
<dbReference type="CDD" id="cd00082">
    <property type="entry name" value="HisKA"/>
    <property type="match status" value="1"/>
</dbReference>
<dbReference type="SUPFAM" id="SSF47384">
    <property type="entry name" value="Homodimeric domain of signal transducing histidine kinase"/>
    <property type="match status" value="1"/>
</dbReference>
<evidence type="ECO:0000256" key="1">
    <source>
        <dbReference type="ARBA" id="ARBA00000085"/>
    </source>
</evidence>
<dbReference type="PROSITE" id="PS50112">
    <property type="entry name" value="PAS"/>
    <property type="match status" value="1"/>
</dbReference>
<dbReference type="SMART" id="SM00387">
    <property type="entry name" value="HATPase_c"/>
    <property type="match status" value="1"/>
</dbReference>
<dbReference type="SMART" id="SM00304">
    <property type="entry name" value="HAMP"/>
    <property type="match status" value="1"/>
</dbReference>
<dbReference type="InterPro" id="IPR003594">
    <property type="entry name" value="HATPase_dom"/>
</dbReference>
<comment type="caution">
    <text evidence="17">The sequence shown here is derived from an EMBL/GenBank/DDBJ whole genome shotgun (WGS) entry which is preliminary data.</text>
</comment>
<dbReference type="CDD" id="cd06225">
    <property type="entry name" value="HAMP"/>
    <property type="match status" value="1"/>
</dbReference>
<dbReference type="InterPro" id="IPR004358">
    <property type="entry name" value="Sig_transdc_His_kin-like_C"/>
</dbReference>
<evidence type="ECO:0000256" key="11">
    <source>
        <dbReference type="ARBA" id="ARBA00023136"/>
    </source>
</evidence>
<protein>
    <recommendedName>
        <fullName evidence="3">histidine kinase</fullName>
        <ecNumber evidence="3">2.7.13.3</ecNumber>
    </recommendedName>
</protein>
<dbReference type="GO" id="GO:0000155">
    <property type="term" value="F:phosphorelay sensor kinase activity"/>
    <property type="evidence" value="ECO:0007669"/>
    <property type="project" value="InterPro"/>
</dbReference>
<evidence type="ECO:0000256" key="4">
    <source>
        <dbReference type="ARBA" id="ARBA00022475"/>
    </source>
</evidence>
<evidence type="ECO:0000256" key="7">
    <source>
        <dbReference type="ARBA" id="ARBA00022741"/>
    </source>
</evidence>
<evidence type="ECO:0000259" key="16">
    <source>
        <dbReference type="PROSITE" id="PS50885"/>
    </source>
</evidence>
<evidence type="ECO:0000256" key="10">
    <source>
        <dbReference type="ARBA" id="ARBA00023012"/>
    </source>
</evidence>
<evidence type="ECO:0000256" key="8">
    <source>
        <dbReference type="ARBA" id="ARBA00022777"/>
    </source>
</evidence>
<feature type="domain" description="Histidine kinase" evidence="13">
    <location>
        <begin position="509"/>
        <end position="712"/>
    </location>
</feature>
<dbReference type="InterPro" id="IPR000014">
    <property type="entry name" value="PAS"/>
</dbReference>
<dbReference type="InterPro" id="IPR003661">
    <property type="entry name" value="HisK_dim/P_dom"/>
</dbReference>
<organism evidence="17 18">
    <name type="scientific">Paenibacillus thalictri</name>
    <dbReference type="NCBI Taxonomy" id="2527873"/>
    <lineage>
        <taxon>Bacteria</taxon>
        <taxon>Bacillati</taxon>
        <taxon>Bacillota</taxon>
        <taxon>Bacilli</taxon>
        <taxon>Bacillales</taxon>
        <taxon>Paenibacillaceae</taxon>
        <taxon>Paenibacillus</taxon>
    </lineage>
</organism>
<feature type="domain" description="HAMP" evidence="16">
    <location>
        <begin position="308"/>
        <end position="360"/>
    </location>
</feature>
<dbReference type="Pfam" id="PF00672">
    <property type="entry name" value="HAMP"/>
    <property type="match status" value="1"/>
</dbReference>
<evidence type="ECO:0000259" key="14">
    <source>
        <dbReference type="PROSITE" id="PS50112"/>
    </source>
</evidence>
<accession>A0A4Q9DG88</accession>
<dbReference type="Proteomes" id="UP000293142">
    <property type="component" value="Unassembled WGS sequence"/>
</dbReference>
<dbReference type="PRINTS" id="PR00344">
    <property type="entry name" value="BCTRLSENSOR"/>
</dbReference>
<feature type="transmembrane region" description="Helical" evidence="12">
    <location>
        <begin position="285"/>
        <end position="306"/>
    </location>
</feature>
<dbReference type="InterPro" id="IPR003660">
    <property type="entry name" value="HAMP_dom"/>
</dbReference>
<evidence type="ECO:0000259" key="15">
    <source>
        <dbReference type="PROSITE" id="PS50113"/>
    </source>
</evidence>
<dbReference type="InterPro" id="IPR000700">
    <property type="entry name" value="PAS-assoc_C"/>
</dbReference>